<dbReference type="PROSITE" id="PS50104">
    <property type="entry name" value="TIR"/>
    <property type="match status" value="1"/>
</dbReference>
<dbReference type="Pfam" id="PF00931">
    <property type="entry name" value="NB-ARC"/>
    <property type="match status" value="1"/>
</dbReference>
<feature type="domain" description="TIR" evidence="7">
    <location>
        <begin position="15"/>
        <end position="176"/>
    </location>
</feature>
<keyword evidence="5" id="KW-0520">NAD</keyword>
<dbReference type="OMA" id="AIFSQKY"/>
<evidence type="ECO:0000256" key="4">
    <source>
        <dbReference type="ARBA" id="ARBA00022801"/>
    </source>
</evidence>
<dbReference type="Pfam" id="PF23282">
    <property type="entry name" value="WHD_ROQ1"/>
    <property type="match status" value="1"/>
</dbReference>
<evidence type="ECO:0000256" key="2">
    <source>
        <dbReference type="ARBA" id="ARBA00022614"/>
    </source>
</evidence>
<reference evidence="8" key="3">
    <citation type="submission" date="2020-06" db="EMBL/GenBank/DDBJ databases">
        <title>Helianthus annuus Genome sequencing and assembly Release 2.</title>
        <authorList>
            <person name="Gouzy J."/>
            <person name="Langlade N."/>
            <person name="Munos S."/>
        </authorList>
    </citation>
    <scope>NUCLEOTIDE SEQUENCE</scope>
    <source>
        <tissue evidence="8">Leaves</tissue>
    </source>
</reference>
<reference evidence="8 10" key="1">
    <citation type="journal article" date="2017" name="Nature">
        <title>The sunflower genome provides insights into oil metabolism, flowering and Asterid evolution.</title>
        <authorList>
            <person name="Badouin H."/>
            <person name="Gouzy J."/>
            <person name="Grassa C.J."/>
            <person name="Murat F."/>
            <person name="Staton S.E."/>
            <person name="Cottret L."/>
            <person name="Lelandais-Briere C."/>
            <person name="Owens G.L."/>
            <person name="Carrere S."/>
            <person name="Mayjonade B."/>
            <person name="Legrand L."/>
            <person name="Gill N."/>
            <person name="Kane N.C."/>
            <person name="Bowers J.E."/>
            <person name="Hubner S."/>
            <person name="Bellec A."/>
            <person name="Berard A."/>
            <person name="Berges H."/>
            <person name="Blanchet N."/>
            <person name="Boniface M.C."/>
            <person name="Brunel D."/>
            <person name="Catrice O."/>
            <person name="Chaidir N."/>
            <person name="Claudel C."/>
            <person name="Donnadieu C."/>
            <person name="Faraut T."/>
            <person name="Fievet G."/>
            <person name="Helmstetter N."/>
            <person name="King M."/>
            <person name="Knapp S.J."/>
            <person name="Lai Z."/>
            <person name="Le Paslier M.C."/>
            <person name="Lippi Y."/>
            <person name="Lorenzon L."/>
            <person name="Mandel J.R."/>
            <person name="Marage G."/>
            <person name="Marchand G."/>
            <person name="Marquand E."/>
            <person name="Bret-Mestries E."/>
            <person name="Morien E."/>
            <person name="Nambeesan S."/>
            <person name="Nguyen T."/>
            <person name="Pegot-Espagnet P."/>
            <person name="Pouilly N."/>
            <person name="Raftis F."/>
            <person name="Sallet E."/>
            <person name="Schiex T."/>
            <person name="Thomas J."/>
            <person name="Vandecasteele C."/>
            <person name="Vares D."/>
            <person name="Vear F."/>
            <person name="Vautrin S."/>
            <person name="Crespi M."/>
            <person name="Mangin B."/>
            <person name="Burke J.M."/>
            <person name="Salse J."/>
            <person name="Munos S."/>
            <person name="Vincourt P."/>
            <person name="Rieseberg L.H."/>
            <person name="Langlade N.B."/>
        </authorList>
    </citation>
    <scope>NUCLEOTIDE SEQUENCE [LARGE SCALE GENOMIC DNA]</scope>
    <source>
        <strain evidence="10">cv. SF193</strain>
        <tissue evidence="8">Leaves</tissue>
    </source>
</reference>
<keyword evidence="4 8" id="KW-0378">Hydrolase</keyword>
<dbReference type="Gene3D" id="1.10.8.430">
    <property type="entry name" value="Helical domain of apoptotic protease-activating factors"/>
    <property type="match status" value="1"/>
</dbReference>
<dbReference type="GO" id="GO:0061809">
    <property type="term" value="F:NAD+ nucleosidase activity, cyclic ADP-ribose generating"/>
    <property type="evidence" value="ECO:0007669"/>
    <property type="project" value="UniProtKB-EC"/>
</dbReference>
<keyword evidence="3" id="KW-0677">Repeat</keyword>
<gene>
    <name evidence="9" type="ORF">HannXRQ_Chr04g0101181</name>
    <name evidence="8" type="ORF">HanXRQr2_Chr06g0275071</name>
</gene>
<dbReference type="Gene3D" id="3.40.50.300">
    <property type="entry name" value="P-loop containing nucleotide triphosphate hydrolases"/>
    <property type="match status" value="1"/>
</dbReference>
<dbReference type="AlphaFoldDB" id="A0A251UXT1"/>
<dbReference type="SMART" id="SM00255">
    <property type="entry name" value="TIR"/>
    <property type="match status" value="1"/>
</dbReference>
<dbReference type="InterPro" id="IPR027417">
    <property type="entry name" value="P-loop_NTPase"/>
</dbReference>
<evidence type="ECO:0000313" key="8">
    <source>
        <dbReference type="EMBL" id="KAF5803746.1"/>
    </source>
</evidence>
<dbReference type="PANTHER" id="PTHR11017">
    <property type="entry name" value="LEUCINE-RICH REPEAT-CONTAINING PROTEIN"/>
    <property type="match status" value="1"/>
</dbReference>
<dbReference type="InterPro" id="IPR058192">
    <property type="entry name" value="WHD_ROQ1-like"/>
</dbReference>
<dbReference type="SUPFAM" id="SSF52058">
    <property type="entry name" value="L domain-like"/>
    <property type="match status" value="1"/>
</dbReference>
<dbReference type="Proteomes" id="UP000215914">
    <property type="component" value="Chromosome 4"/>
</dbReference>
<dbReference type="InterPro" id="IPR000157">
    <property type="entry name" value="TIR_dom"/>
</dbReference>
<dbReference type="InterPro" id="IPR042197">
    <property type="entry name" value="Apaf_helical"/>
</dbReference>
<dbReference type="GO" id="GO:0043531">
    <property type="term" value="F:ADP binding"/>
    <property type="evidence" value="ECO:0007669"/>
    <property type="project" value="InterPro"/>
</dbReference>
<dbReference type="FunFam" id="3.40.50.10140:FF:000007">
    <property type="entry name" value="Disease resistance protein (TIR-NBS-LRR class)"/>
    <property type="match status" value="1"/>
</dbReference>
<keyword evidence="10" id="KW-1185">Reference proteome</keyword>
<keyword evidence="2" id="KW-0433">Leucine-rich repeat</keyword>
<dbReference type="GO" id="GO:0006952">
    <property type="term" value="P:defense response"/>
    <property type="evidence" value="ECO:0007669"/>
    <property type="project" value="InterPro"/>
</dbReference>
<dbReference type="Pfam" id="PF20160">
    <property type="entry name" value="C-JID"/>
    <property type="match status" value="1"/>
</dbReference>
<evidence type="ECO:0000313" key="9">
    <source>
        <dbReference type="EMBL" id="OTG27542.1"/>
    </source>
</evidence>
<reference evidence="9" key="2">
    <citation type="submission" date="2017-02" db="EMBL/GenBank/DDBJ databases">
        <title>Sunflower complete genome.</title>
        <authorList>
            <person name="Langlade N."/>
            <person name="Munos S."/>
        </authorList>
    </citation>
    <scope>NUCLEOTIDE SEQUENCE [LARGE SCALE GENOMIC DNA]</scope>
    <source>
        <tissue evidence="9">Leaves</tissue>
    </source>
</reference>
<evidence type="ECO:0000313" key="10">
    <source>
        <dbReference type="Proteomes" id="UP000215914"/>
    </source>
</evidence>
<dbReference type="InterPro" id="IPR035897">
    <property type="entry name" value="Toll_tir_struct_dom_sf"/>
</dbReference>
<dbReference type="InterPro" id="IPR002182">
    <property type="entry name" value="NB-ARC"/>
</dbReference>
<organism evidence="9 10">
    <name type="scientific">Helianthus annuus</name>
    <name type="common">Common sunflower</name>
    <dbReference type="NCBI Taxonomy" id="4232"/>
    <lineage>
        <taxon>Eukaryota</taxon>
        <taxon>Viridiplantae</taxon>
        <taxon>Streptophyta</taxon>
        <taxon>Embryophyta</taxon>
        <taxon>Tracheophyta</taxon>
        <taxon>Spermatophyta</taxon>
        <taxon>Magnoliopsida</taxon>
        <taxon>eudicotyledons</taxon>
        <taxon>Gunneridae</taxon>
        <taxon>Pentapetalae</taxon>
        <taxon>asterids</taxon>
        <taxon>campanulids</taxon>
        <taxon>Asterales</taxon>
        <taxon>Asteraceae</taxon>
        <taxon>Asteroideae</taxon>
        <taxon>Heliantheae alliance</taxon>
        <taxon>Heliantheae</taxon>
        <taxon>Helianthus</taxon>
    </lineage>
</organism>
<dbReference type="PRINTS" id="PR00364">
    <property type="entry name" value="DISEASERSIST"/>
</dbReference>
<evidence type="ECO:0000256" key="6">
    <source>
        <dbReference type="ARBA" id="ARBA00047304"/>
    </source>
</evidence>
<dbReference type="SUPFAM" id="SSF52200">
    <property type="entry name" value="Toll/Interleukin receptor TIR domain"/>
    <property type="match status" value="1"/>
</dbReference>
<dbReference type="PANTHER" id="PTHR11017:SF479">
    <property type="entry name" value="DISEASE RESISTANCE PROTEIN (TIR-NBS-LRR CLASS) FAMILY"/>
    <property type="match status" value="1"/>
</dbReference>
<dbReference type="InterPro" id="IPR032675">
    <property type="entry name" value="LRR_dom_sf"/>
</dbReference>
<accession>A0A251UXT1</accession>
<sequence length="1130" mass="129301">MSSPSSSSSTPKRSWKHDVFLSFRGEDTRNNFVDHLYNALVQKGIHVFKDDKMLPLGKPISTELLQAIEDSRFAVVILSKNYANSSWCLDELVKIMECQDQKVLPVFYHVNPSDVQWQKRDYGKAFLQHEEKFVGVMDKVNNWRKALAATANIPGWHITADSGGESAFIDKIVNEILPSIQPSGMDGNLVGIESRVDALKSLLSLEATHEARMIGISGMGGIGKTTIARTLFRKIVYLFDGSSFVDNVRKNSSTTKGICLLQEIILKDVLVLQQGLTINNPEDGAKMIQLRFRNKRVLLVLDDVDSFEQIEYLAGTRKWFGPGSRIIITTRDEHLLSFADCTYKPALLLMDQAVELFSRHAFRKNSPPDEFKDLSNRAIGFTGRLPLALKVLGSFFRRKNITSMWESDLASLAKTPNLEITKTLRFSFDHLHVLEKRILLDIACFFKGKEVKYVTRLLDSFDFHAVIGIEALIEKCLITISYGKIDMHDLIQEMGQKIACESYPNSRIWKLEEIRDFIKKNEELKVVEAIVESFHDEKLDFSSDIFKPMTNLRLLDVYHHFTSCEPTFLPDELRWLCWFQYPFPSLPLANMHKLTGLKLHYGRTEHLWAGQMVMPNLKFINFYDLSFLKSFPDVSGAPNIERLVLSSCRNLEEVHESLGSHGKLVSLDMSNCWNLRILPSKLEMESLEILILINCHSLEGCPEFSPCMAKLSHIDLFACYGIKELSSSIRHLSNLRFLNLEACKSLAMIPNSIYELRHLRRLCLHDCCGLQKLPEEFGSMDKLEELQLGSGDYFSPFEGQLVETINFHVLTSLSSLRKLDLAWRQIGEEDFPKDLHGLSSLEELNISHNSKLTRLPASISHLSCLQHLELDECSRLQSLHALPSGVQVLKASRCRSLEKIEDLSNAHEHLYMIWLLDCQKLLPNQESRRYLDMMSNKAFLKKWAALDHGLSIAIPGSKIPSWFKEQHGNKIALKLDPKWQSQIMGFAICGVFKQPTDHPYHRIELRYERDAMCDPKLQPGDCTNAPTTYDNENVWIGYIPFSCFVQMHDGKHLQHDDWSSITEGNLIVTVGLSYHKAVRCGAYVVYKDDIESIHQRNPHISYYWNWDFVHQSHNTVLSCEPVKEECIVYD</sequence>
<name>A0A251UXT1_HELAN</name>
<dbReference type="Gramene" id="mRNA:HanXRQr2_Chr06g0275071">
    <property type="protein sequence ID" value="mRNA:HanXRQr2_Chr06g0275071"/>
    <property type="gene ID" value="HanXRQr2_Chr06g0275071"/>
</dbReference>
<dbReference type="InterPro" id="IPR044974">
    <property type="entry name" value="Disease_R_plants"/>
</dbReference>
<evidence type="ECO:0000256" key="3">
    <source>
        <dbReference type="ARBA" id="ARBA00022737"/>
    </source>
</evidence>
<dbReference type="EC" id="3.2.2.6" evidence="1"/>
<dbReference type="Gene3D" id="3.80.10.10">
    <property type="entry name" value="Ribonuclease Inhibitor"/>
    <property type="match status" value="2"/>
</dbReference>
<evidence type="ECO:0000256" key="1">
    <source>
        <dbReference type="ARBA" id="ARBA00011982"/>
    </source>
</evidence>
<evidence type="ECO:0000259" key="7">
    <source>
        <dbReference type="PROSITE" id="PS50104"/>
    </source>
</evidence>
<dbReference type="SUPFAM" id="SSF52540">
    <property type="entry name" value="P-loop containing nucleoside triphosphate hydrolases"/>
    <property type="match status" value="1"/>
</dbReference>
<comment type="catalytic activity">
    <reaction evidence="6">
        <text>NAD(+) + H2O = ADP-D-ribose + nicotinamide + H(+)</text>
        <dbReference type="Rhea" id="RHEA:16301"/>
        <dbReference type="ChEBI" id="CHEBI:15377"/>
        <dbReference type="ChEBI" id="CHEBI:15378"/>
        <dbReference type="ChEBI" id="CHEBI:17154"/>
        <dbReference type="ChEBI" id="CHEBI:57540"/>
        <dbReference type="ChEBI" id="CHEBI:57967"/>
        <dbReference type="EC" id="3.2.2.6"/>
    </reaction>
    <physiologicalReaction direction="left-to-right" evidence="6">
        <dbReference type="Rhea" id="RHEA:16302"/>
    </physiologicalReaction>
</comment>
<evidence type="ECO:0000256" key="5">
    <source>
        <dbReference type="ARBA" id="ARBA00023027"/>
    </source>
</evidence>
<protein>
    <recommendedName>
        <fullName evidence="1">ADP-ribosyl cyclase/cyclic ADP-ribose hydrolase</fullName>
        <ecNumber evidence="1">3.2.2.6</ecNumber>
    </recommendedName>
</protein>
<dbReference type="GO" id="GO:0007165">
    <property type="term" value="P:signal transduction"/>
    <property type="evidence" value="ECO:0007669"/>
    <property type="project" value="InterPro"/>
</dbReference>
<dbReference type="EMBL" id="MNCJ02000321">
    <property type="protein sequence ID" value="KAF5803746.1"/>
    <property type="molecule type" value="Genomic_DNA"/>
</dbReference>
<dbReference type="InParanoid" id="A0A251UXT1"/>
<dbReference type="EMBL" id="CM007893">
    <property type="protein sequence ID" value="OTG27542.1"/>
    <property type="molecule type" value="Genomic_DNA"/>
</dbReference>
<dbReference type="InterPro" id="IPR045344">
    <property type="entry name" value="C-JID"/>
</dbReference>
<proteinExistence type="predicted"/>
<dbReference type="Pfam" id="PF01582">
    <property type="entry name" value="TIR"/>
    <property type="match status" value="1"/>
</dbReference>
<dbReference type="Gene3D" id="3.40.50.10140">
    <property type="entry name" value="Toll/interleukin-1 receptor homology (TIR) domain"/>
    <property type="match status" value="1"/>
</dbReference>